<reference evidence="8" key="1">
    <citation type="submission" date="2022-12" db="EMBL/GenBank/DDBJ databases">
        <title>Reference genome sequencing for broad-spectrum identification of bacterial and archaeal isolates by mass spectrometry.</title>
        <authorList>
            <person name="Sekiguchi Y."/>
            <person name="Tourlousse D.M."/>
        </authorList>
    </citation>
    <scope>NUCLEOTIDE SEQUENCE</scope>
    <source>
        <strain evidence="8">TSL-P1</strain>
    </source>
</reference>
<protein>
    <recommendedName>
        <fullName evidence="3">CRISPR system Cms protein Csm5</fullName>
    </recommendedName>
    <alternativeName>
        <fullName evidence="6">CRISPR type III A-associated protein Csm5</fullName>
    </alternativeName>
</protein>
<evidence type="ECO:0000313" key="9">
    <source>
        <dbReference type="Proteomes" id="UP001144297"/>
    </source>
</evidence>
<evidence type="ECO:0000256" key="1">
    <source>
        <dbReference type="ARBA" id="ARBA00003088"/>
    </source>
</evidence>
<dbReference type="NCBIfam" id="TIGR01899">
    <property type="entry name" value="cas_TM1807_csm5"/>
    <property type="match status" value="1"/>
</dbReference>
<organism evidence="8 9">
    <name type="scientific">Thermodesulfovibrio yellowstonii</name>
    <dbReference type="NCBI Taxonomy" id="28262"/>
    <lineage>
        <taxon>Bacteria</taxon>
        <taxon>Pseudomonadati</taxon>
        <taxon>Nitrospirota</taxon>
        <taxon>Thermodesulfovibrionia</taxon>
        <taxon>Thermodesulfovibrionales</taxon>
        <taxon>Thermodesulfovibrionaceae</taxon>
        <taxon>Thermodesulfovibrio</taxon>
    </lineage>
</organism>
<keyword evidence="9" id="KW-1185">Reference proteome</keyword>
<dbReference type="AlphaFoldDB" id="A0A9W6GCE8"/>
<keyword evidence="5" id="KW-0051">Antiviral defense</keyword>
<comment type="similarity">
    <text evidence="2">Belongs to the CRISPR-associated Csm5 family.</text>
</comment>
<accession>A0A9W6GCE8</accession>
<dbReference type="Pfam" id="PF03787">
    <property type="entry name" value="RAMPs"/>
    <property type="match status" value="1"/>
</dbReference>
<name>A0A9W6GCE8_9BACT</name>
<evidence type="ECO:0000256" key="3">
    <source>
        <dbReference type="ARBA" id="ARBA00016113"/>
    </source>
</evidence>
<dbReference type="PANTHER" id="PTHR38007">
    <property type="entry name" value="CRISPR SYSTEM CMS PROTEIN CSM5"/>
    <property type="match status" value="1"/>
</dbReference>
<dbReference type="PANTHER" id="PTHR38007:SF1">
    <property type="entry name" value="CRISPR SYSTEM CMS PROTEIN CSM5"/>
    <property type="match status" value="1"/>
</dbReference>
<dbReference type="EMBL" id="BSDX01000001">
    <property type="protein sequence ID" value="GLI52598.1"/>
    <property type="molecule type" value="Genomic_DNA"/>
</dbReference>
<dbReference type="GO" id="GO:0003723">
    <property type="term" value="F:RNA binding"/>
    <property type="evidence" value="ECO:0007669"/>
    <property type="project" value="UniProtKB-KW"/>
</dbReference>
<keyword evidence="4" id="KW-0694">RNA-binding</keyword>
<dbReference type="InterPro" id="IPR010173">
    <property type="entry name" value="CRISPR-assoc_Csm5"/>
</dbReference>
<dbReference type="InterPro" id="IPR005537">
    <property type="entry name" value="RAMP_III_fam"/>
</dbReference>
<dbReference type="GO" id="GO:0051607">
    <property type="term" value="P:defense response to virus"/>
    <property type="evidence" value="ECO:0007669"/>
    <property type="project" value="UniProtKB-KW"/>
</dbReference>
<evidence type="ECO:0000256" key="6">
    <source>
        <dbReference type="ARBA" id="ARBA00031720"/>
    </source>
</evidence>
<evidence type="ECO:0000313" key="8">
    <source>
        <dbReference type="EMBL" id="GLI52598.1"/>
    </source>
</evidence>
<evidence type="ECO:0000256" key="2">
    <source>
        <dbReference type="ARBA" id="ARBA00006680"/>
    </source>
</evidence>
<comment type="caution">
    <text evidence="8">The sequence shown here is derived from an EMBL/GenBank/DDBJ whole genome shotgun (WGS) entry which is preliminary data.</text>
</comment>
<evidence type="ECO:0000259" key="7">
    <source>
        <dbReference type="Pfam" id="PF03787"/>
    </source>
</evidence>
<evidence type="ECO:0000256" key="4">
    <source>
        <dbReference type="ARBA" id="ARBA00022884"/>
    </source>
</evidence>
<sequence length="383" mass="45121">MALFEKAEVKIVTKSPVHIGGVEQKKTRFEFIIHGNYLYPISEDRLAEFLSKENLIFDYCAQLENKANLFNLADFLRSKAFILNESLLLKLSSGKRIYLNHNASLMQDYRPYIRDGFGMPYIPGTSIKGVIRTAILYNLLKELKESSYEDFEVNFERRIVEDIEQKKSKRDFSAWLNKEYFEGFKLLGKEKSPYTDWLKMLKISDAYPDGEIQTSIIPINILKREENWKYKEEYSGKKTTIWTECIPENVTFRFEVLWERSFLSEFKKQHYRFKMPENLNATFECINRWAQDLINFEKEFLATNAMKKWYENNVCNFRIGFGSGMISTTILMLLSESLRKKIRNYAGLDRGETIAPKSRRVFQRDSLLTPLGWCLITVDGTRH</sequence>
<gene>
    <name evidence="8" type="primary">csm5_1</name>
    <name evidence="8" type="ORF">TISLANDTSLP1_02910</name>
</gene>
<feature type="domain" description="CRISPR type III-associated protein" evidence="7">
    <location>
        <begin position="10"/>
        <end position="272"/>
    </location>
</feature>
<proteinExistence type="inferred from homology"/>
<evidence type="ECO:0000256" key="5">
    <source>
        <dbReference type="ARBA" id="ARBA00023118"/>
    </source>
</evidence>
<comment type="function">
    <text evidence="1">This subunit might be involved in maturation of a crRNA intermediate to its mature form.</text>
</comment>
<dbReference type="Proteomes" id="UP001144297">
    <property type="component" value="Unassembled WGS sequence"/>
</dbReference>